<reference evidence="3" key="1">
    <citation type="submission" date="2020-05" db="EMBL/GenBank/DDBJ databases">
        <authorList>
            <person name="Delgado-Blas J."/>
        </authorList>
    </citation>
    <scope>NUCLEOTIDE SEQUENCE</scope>
    <source>
        <strain evidence="3">BB1454</strain>
    </source>
</reference>
<dbReference type="InterPro" id="IPR021647">
    <property type="entry name" value="CusF_Ec"/>
</dbReference>
<dbReference type="Pfam" id="PF11604">
    <property type="entry name" value="CusF_Ec"/>
    <property type="match status" value="1"/>
</dbReference>
<dbReference type="Gene3D" id="2.40.50.320">
    <property type="entry name" value="Copper binding periplasmic protein CusF"/>
    <property type="match status" value="1"/>
</dbReference>
<accession>A0AA35D6P1</accession>
<feature type="compositionally biased region" description="Low complexity" evidence="1">
    <location>
        <begin position="28"/>
        <end position="53"/>
    </location>
</feature>
<proteinExistence type="predicted"/>
<dbReference type="Proteomes" id="UP000834458">
    <property type="component" value="Unassembled WGS sequence"/>
</dbReference>
<dbReference type="EMBL" id="CAHPSC010000005">
    <property type="protein sequence ID" value="CAB5666189.1"/>
    <property type="molecule type" value="Genomic_DNA"/>
</dbReference>
<comment type="caution">
    <text evidence="3">The sequence shown here is derived from an EMBL/GenBank/DDBJ whole genome shotgun (WGS) entry which is preliminary data.</text>
</comment>
<name>A0AA35D6P1_9BURK</name>
<protein>
    <submittedName>
        <fullName evidence="3">Cation efflux system protein CusF</fullName>
    </submittedName>
</protein>
<dbReference type="RefSeq" id="WP_234688091.1">
    <property type="nucleotide sequence ID" value="NZ_CAHPSC010000005.1"/>
</dbReference>
<evidence type="ECO:0000256" key="1">
    <source>
        <dbReference type="SAM" id="MobiDB-lite"/>
    </source>
</evidence>
<evidence type="ECO:0000256" key="2">
    <source>
        <dbReference type="SAM" id="SignalP"/>
    </source>
</evidence>
<gene>
    <name evidence="3" type="primary">cusF_1</name>
    <name evidence="3" type="ORF">GHA_00599</name>
</gene>
<sequence length="128" mass="13362">MSTFFTLRRLGCAAGLLLGMTTAQAQAQAQAQDHASHHAPATAAASPAPAAAPDQALTEGVITRVDARSGKLTIRHGAITHLDMPPMTMVFGLQDAQQAAQFKPGDPVRFRVEDQAGALVITHIQPAS</sequence>
<organism evidence="3 4">
    <name type="scientific">Comamonas aquatica</name>
    <dbReference type="NCBI Taxonomy" id="225991"/>
    <lineage>
        <taxon>Bacteria</taxon>
        <taxon>Pseudomonadati</taxon>
        <taxon>Pseudomonadota</taxon>
        <taxon>Betaproteobacteria</taxon>
        <taxon>Burkholderiales</taxon>
        <taxon>Comamonadaceae</taxon>
        <taxon>Comamonas</taxon>
    </lineage>
</organism>
<feature type="region of interest" description="Disordered" evidence="1">
    <location>
        <begin position="28"/>
        <end position="55"/>
    </location>
</feature>
<keyword evidence="2" id="KW-0732">Signal</keyword>
<dbReference type="AlphaFoldDB" id="A0AA35D6P1"/>
<feature type="signal peptide" evidence="2">
    <location>
        <begin position="1"/>
        <end position="25"/>
    </location>
</feature>
<dbReference type="InterPro" id="IPR042230">
    <property type="entry name" value="CusF_sf"/>
</dbReference>
<feature type="chain" id="PRO_5041395534" evidence="2">
    <location>
        <begin position="26"/>
        <end position="128"/>
    </location>
</feature>
<evidence type="ECO:0000313" key="3">
    <source>
        <dbReference type="EMBL" id="CAB5666189.1"/>
    </source>
</evidence>
<evidence type="ECO:0000313" key="4">
    <source>
        <dbReference type="Proteomes" id="UP000834458"/>
    </source>
</evidence>